<feature type="non-terminal residue" evidence="1">
    <location>
        <position position="1"/>
    </location>
</feature>
<evidence type="ECO:0000313" key="2">
    <source>
        <dbReference type="Proteomes" id="UP001150603"/>
    </source>
</evidence>
<keyword evidence="2" id="KW-1185">Reference proteome</keyword>
<dbReference type="EMBL" id="JANBPW010003649">
    <property type="protein sequence ID" value="KAJ1937070.1"/>
    <property type="molecule type" value="Genomic_DNA"/>
</dbReference>
<accession>A0ACC1J478</accession>
<evidence type="ECO:0000313" key="1">
    <source>
        <dbReference type="EMBL" id="KAJ1937070.1"/>
    </source>
</evidence>
<protein>
    <submittedName>
        <fullName evidence="1">Uncharacterized protein</fullName>
    </submittedName>
</protein>
<gene>
    <name evidence="1" type="ORF">FBU59_004863</name>
</gene>
<reference evidence="1" key="1">
    <citation type="submission" date="2022-07" db="EMBL/GenBank/DDBJ databases">
        <title>Phylogenomic reconstructions and comparative analyses of Kickxellomycotina fungi.</title>
        <authorList>
            <person name="Reynolds N.K."/>
            <person name="Stajich J.E."/>
            <person name="Barry K."/>
            <person name="Grigoriev I.V."/>
            <person name="Crous P."/>
            <person name="Smith M.E."/>
        </authorList>
    </citation>
    <scope>NUCLEOTIDE SEQUENCE</scope>
    <source>
        <strain evidence="1">NRRL 5244</strain>
    </source>
</reference>
<comment type="caution">
    <text evidence="1">The sequence shown here is derived from an EMBL/GenBank/DDBJ whole genome shotgun (WGS) entry which is preliminary data.</text>
</comment>
<feature type="non-terminal residue" evidence="1">
    <location>
        <position position="279"/>
    </location>
</feature>
<organism evidence="1 2">
    <name type="scientific">Linderina macrospora</name>
    <dbReference type="NCBI Taxonomy" id="4868"/>
    <lineage>
        <taxon>Eukaryota</taxon>
        <taxon>Fungi</taxon>
        <taxon>Fungi incertae sedis</taxon>
        <taxon>Zoopagomycota</taxon>
        <taxon>Kickxellomycotina</taxon>
        <taxon>Kickxellomycetes</taxon>
        <taxon>Kickxellales</taxon>
        <taxon>Kickxellaceae</taxon>
        <taxon>Linderina</taxon>
    </lineage>
</organism>
<sequence>REDLAQLLSQLDGQQYGAYKQLGRRTFQLDGFQVTFDHIQADAYAGPSRIRVRVLQETALFPAALYTNRIRTIASAHFLTRQVHAHTVSKQEQEQRGGGWKAARGGDLSIDGPGQEVVERSSIVINDAFVEARMTAGLPAAGRTILGRVAHRMLLETLPRIVSQTLVFSAIDGVEMHAFADSIEDQDALRAMLAPAGLVAFIGNGSVLPRRSGVSDLPLDTPGVVRFQAPAGLTVSFELPNRGHVEGMGVRRGITVIGGGGFHGKSTLLRAIERGVYNH</sequence>
<dbReference type="Proteomes" id="UP001150603">
    <property type="component" value="Unassembled WGS sequence"/>
</dbReference>
<name>A0ACC1J478_9FUNG</name>
<proteinExistence type="predicted"/>